<evidence type="ECO:0000313" key="2">
    <source>
        <dbReference type="Proteomes" id="UP000003494"/>
    </source>
</evidence>
<dbReference type="Proteomes" id="UP000003494">
    <property type="component" value="Unassembled WGS sequence"/>
</dbReference>
<dbReference type="STRING" id="626523.GCWU000342_01122"/>
<dbReference type="EMBL" id="ACIP02000002">
    <property type="protein sequence ID" value="EEP28314.1"/>
    <property type="molecule type" value="Genomic_DNA"/>
</dbReference>
<dbReference type="HOGENOM" id="CLU_2828871_0_0_9"/>
<organism evidence="1 2">
    <name type="scientific">Shuttleworthella satelles DSM 14600</name>
    <dbReference type="NCBI Taxonomy" id="626523"/>
    <lineage>
        <taxon>Bacteria</taxon>
        <taxon>Bacillati</taxon>
        <taxon>Bacillota</taxon>
        <taxon>Clostridia</taxon>
        <taxon>Lachnospirales</taxon>
        <taxon>Lachnospiraceae</taxon>
        <taxon>Shuttleworthella</taxon>
    </lineage>
</organism>
<keyword evidence="2" id="KW-1185">Reference proteome</keyword>
<proteinExistence type="predicted"/>
<accession>C4GB22</accession>
<sequence length="66" mass="7600">MIAHDSLLNFTYPSRKPHSLLYRTFIRLSPVRVFPVGKISDNFLLICLSVFCSFNIDKLHCAGEEK</sequence>
<name>C4GB22_9FIRM</name>
<gene>
    <name evidence="1" type="ORF">GCWU000342_01122</name>
</gene>
<evidence type="ECO:0000313" key="1">
    <source>
        <dbReference type="EMBL" id="EEP28314.1"/>
    </source>
</evidence>
<dbReference type="AlphaFoldDB" id="C4GB22"/>
<comment type="caution">
    <text evidence="1">The sequence shown here is derived from an EMBL/GenBank/DDBJ whole genome shotgun (WGS) entry which is preliminary data.</text>
</comment>
<protein>
    <submittedName>
        <fullName evidence="1">Uncharacterized protein</fullName>
    </submittedName>
</protein>
<reference evidence="1" key="1">
    <citation type="submission" date="2009-04" db="EMBL/GenBank/DDBJ databases">
        <authorList>
            <person name="Weinstock G."/>
            <person name="Sodergren E."/>
            <person name="Clifton S."/>
            <person name="Fulton L."/>
            <person name="Fulton B."/>
            <person name="Courtney L."/>
            <person name="Fronick C."/>
            <person name="Harrison M."/>
            <person name="Strong C."/>
            <person name="Farmer C."/>
            <person name="Delahaunty K."/>
            <person name="Markovic C."/>
            <person name="Hall O."/>
            <person name="Minx P."/>
            <person name="Tomlinson C."/>
            <person name="Mitreva M."/>
            <person name="Nelson J."/>
            <person name="Hou S."/>
            <person name="Wollam A."/>
            <person name="Pepin K.H."/>
            <person name="Johnson M."/>
            <person name="Bhonagiri V."/>
            <person name="Nash W.E."/>
            <person name="Warren W."/>
            <person name="Chinwalla A."/>
            <person name="Mardis E.R."/>
            <person name="Wilson R.K."/>
        </authorList>
    </citation>
    <scope>NUCLEOTIDE SEQUENCE [LARGE SCALE GENOMIC DNA]</scope>
    <source>
        <strain evidence="1">DSM 14600</strain>
    </source>
</reference>